<dbReference type="SMART" id="SM00421">
    <property type="entry name" value="HTH_LUXR"/>
    <property type="match status" value="1"/>
</dbReference>
<feature type="domain" description="HTH luxR-type" evidence="1">
    <location>
        <begin position="150"/>
        <end position="215"/>
    </location>
</feature>
<protein>
    <submittedName>
        <fullName evidence="2">DNA-binding response regulator</fullName>
    </submittedName>
</protein>
<evidence type="ECO:0000259" key="1">
    <source>
        <dbReference type="PROSITE" id="PS50043"/>
    </source>
</evidence>
<dbReference type="EMBL" id="BSOJ01000001">
    <property type="protein sequence ID" value="GLR25018.1"/>
    <property type="molecule type" value="Genomic_DNA"/>
</dbReference>
<dbReference type="GO" id="GO:0003677">
    <property type="term" value="F:DNA binding"/>
    <property type="evidence" value="ECO:0007669"/>
    <property type="project" value="UniProtKB-KW"/>
</dbReference>
<dbReference type="Pfam" id="PF00196">
    <property type="entry name" value="GerE"/>
    <property type="match status" value="1"/>
</dbReference>
<organism evidence="2 3">
    <name type="scientific">Limnobacter litoralis</name>
    <dbReference type="NCBI Taxonomy" id="481366"/>
    <lineage>
        <taxon>Bacteria</taxon>
        <taxon>Pseudomonadati</taxon>
        <taxon>Pseudomonadota</taxon>
        <taxon>Betaproteobacteria</taxon>
        <taxon>Burkholderiales</taxon>
        <taxon>Burkholderiaceae</taxon>
        <taxon>Limnobacter</taxon>
    </lineage>
</organism>
<dbReference type="PANTHER" id="PTHR45566">
    <property type="entry name" value="HTH-TYPE TRANSCRIPTIONAL REGULATOR YHJB-RELATED"/>
    <property type="match status" value="1"/>
</dbReference>
<dbReference type="PRINTS" id="PR00038">
    <property type="entry name" value="HTHLUXR"/>
</dbReference>
<dbReference type="CDD" id="cd06170">
    <property type="entry name" value="LuxR_C_like"/>
    <property type="match status" value="1"/>
</dbReference>
<dbReference type="SUPFAM" id="SSF46894">
    <property type="entry name" value="C-terminal effector domain of the bipartite response regulators"/>
    <property type="match status" value="1"/>
</dbReference>
<evidence type="ECO:0000313" key="3">
    <source>
        <dbReference type="Proteomes" id="UP001156664"/>
    </source>
</evidence>
<dbReference type="InterPro" id="IPR051015">
    <property type="entry name" value="EvgA-like"/>
</dbReference>
<dbReference type="SUPFAM" id="SSF52172">
    <property type="entry name" value="CheY-like"/>
    <property type="match status" value="1"/>
</dbReference>
<name>A0ABQ5YQ15_9BURK</name>
<evidence type="ECO:0000313" key="2">
    <source>
        <dbReference type="EMBL" id="GLR25018.1"/>
    </source>
</evidence>
<keyword evidence="3" id="KW-1185">Reference proteome</keyword>
<dbReference type="InterPro" id="IPR016032">
    <property type="entry name" value="Sig_transdc_resp-reg_C-effctor"/>
</dbReference>
<keyword evidence="2" id="KW-0238">DNA-binding</keyword>
<dbReference type="Gene3D" id="3.40.50.2300">
    <property type="match status" value="1"/>
</dbReference>
<proteinExistence type="predicted"/>
<dbReference type="InterPro" id="IPR000792">
    <property type="entry name" value="Tscrpt_reg_LuxR_C"/>
</dbReference>
<sequence>MSRHLVFVIDPHPIISFGLVEMIKDIAPLVNVRQFATLREAAGYAVTESPDLLITDFYLKDVNSSNFIGLMETLMPGIPVLISALDDRVMAELRHHNKPRFTAFSKLSPYPKLMEYLRAGLVSAGIEPATPTRMPGTVVRKHSGQSTIGLGGESKPLTHKQVEVLEQIALGLSNKEISDRLQISVETVKGHVRDILDRLGVKNRIEASVFYRQALRMQQYEHAEH</sequence>
<reference evidence="3" key="1">
    <citation type="journal article" date="2019" name="Int. J. Syst. Evol. Microbiol.">
        <title>The Global Catalogue of Microorganisms (GCM) 10K type strain sequencing project: providing services to taxonomists for standard genome sequencing and annotation.</title>
        <authorList>
            <consortium name="The Broad Institute Genomics Platform"/>
            <consortium name="The Broad Institute Genome Sequencing Center for Infectious Disease"/>
            <person name="Wu L."/>
            <person name="Ma J."/>
        </authorList>
    </citation>
    <scope>NUCLEOTIDE SEQUENCE [LARGE SCALE GENOMIC DNA]</scope>
    <source>
        <strain evidence="3">NBRC 105857</strain>
    </source>
</reference>
<dbReference type="InterPro" id="IPR011006">
    <property type="entry name" value="CheY-like_superfamily"/>
</dbReference>
<gene>
    <name evidence="2" type="ORF">GCM10007875_01050</name>
</gene>
<dbReference type="RefSeq" id="WP_284279303.1">
    <property type="nucleotide sequence ID" value="NZ_BSOJ01000001.1"/>
</dbReference>
<comment type="caution">
    <text evidence="2">The sequence shown here is derived from an EMBL/GenBank/DDBJ whole genome shotgun (WGS) entry which is preliminary data.</text>
</comment>
<dbReference type="Proteomes" id="UP001156664">
    <property type="component" value="Unassembled WGS sequence"/>
</dbReference>
<accession>A0ABQ5YQ15</accession>
<dbReference type="PANTHER" id="PTHR45566:SF1">
    <property type="entry name" value="HTH-TYPE TRANSCRIPTIONAL REGULATOR YHJB-RELATED"/>
    <property type="match status" value="1"/>
</dbReference>
<dbReference type="PROSITE" id="PS50043">
    <property type="entry name" value="HTH_LUXR_2"/>
    <property type="match status" value="1"/>
</dbReference>